<comment type="caution">
    <text evidence="4">The sequence shown here is derived from an EMBL/GenBank/DDBJ whole genome shotgun (WGS) entry which is preliminary data.</text>
</comment>
<dbReference type="InterPro" id="IPR050100">
    <property type="entry name" value="TRAFAC_GTPase_members"/>
</dbReference>
<reference evidence="4 5" key="1">
    <citation type="journal article" date="2024" name="G3 (Bethesda)">
        <title>Genome assembly of Hibiscus sabdariffa L. provides insights into metabolisms of medicinal natural products.</title>
        <authorList>
            <person name="Kim T."/>
        </authorList>
    </citation>
    <scope>NUCLEOTIDE SEQUENCE [LARGE SCALE GENOMIC DNA]</scope>
    <source>
        <strain evidence="4">TK-2024</strain>
        <tissue evidence="4">Old leaves</tissue>
    </source>
</reference>
<evidence type="ECO:0000256" key="1">
    <source>
        <dbReference type="ARBA" id="ARBA00022741"/>
    </source>
</evidence>
<dbReference type="InterPro" id="IPR000795">
    <property type="entry name" value="T_Tr_GTP-bd_dom"/>
</dbReference>
<dbReference type="InterPro" id="IPR027417">
    <property type="entry name" value="P-loop_NTPase"/>
</dbReference>
<accession>A0ABR2ATM8</accession>
<organism evidence="4 5">
    <name type="scientific">Hibiscus sabdariffa</name>
    <name type="common">roselle</name>
    <dbReference type="NCBI Taxonomy" id="183260"/>
    <lineage>
        <taxon>Eukaryota</taxon>
        <taxon>Viridiplantae</taxon>
        <taxon>Streptophyta</taxon>
        <taxon>Embryophyta</taxon>
        <taxon>Tracheophyta</taxon>
        <taxon>Spermatophyta</taxon>
        <taxon>Magnoliopsida</taxon>
        <taxon>eudicotyledons</taxon>
        <taxon>Gunneridae</taxon>
        <taxon>Pentapetalae</taxon>
        <taxon>rosids</taxon>
        <taxon>malvids</taxon>
        <taxon>Malvales</taxon>
        <taxon>Malvaceae</taxon>
        <taxon>Malvoideae</taxon>
        <taxon>Hibiscus</taxon>
    </lineage>
</organism>
<dbReference type="Gene3D" id="3.30.70.270">
    <property type="match status" value="1"/>
</dbReference>
<dbReference type="PANTHER" id="PTHR23115">
    <property type="entry name" value="TRANSLATION FACTOR"/>
    <property type="match status" value="1"/>
</dbReference>
<dbReference type="Gene3D" id="2.40.30.10">
    <property type="entry name" value="Translation factors"/>
    <property type="match status" value="1"/>
</dbReference>
<dbReference type="Proteomes" id="UP001472677">
    <property type="component" value="Unassembled WGS sequence"/>
</dbReference>
<sequence length="252" mass="28048">MLIFCHDILGYSKTRADHVKPLSLVLQLVMENELVPTNSKCTVENDPSNYLGHVVIPQGLRLVPTKVVVIQLWQTPTSVKEHVAEAKHSCHVLIIDSTTVGFEAGISKDGKKCKHALLAFSLGVKQMICCCNKMDATTPKYLKARYDEIVKKVSSYPKKTGNTDQIAFVPIFGFEGDNMIERFTNLDWYKGLTFLEARNRINDLKSSSDNSLKLTLHDVYKIDSIGIVHDADIVLARDDGKLILTASMTIGP</sequence>
<dbReference type="Gene3D" id="3.40.50.300">
    <property type="entry name" value="P-loop containing nucleotide triphosphate hydrolases"/>
    <property type="match status" value="1"/>
</dbReference>
<dbReference type="Pfam" id="PF00009">
    <property type="entry name" value="GTP_EFTU"/>
    <property type="match status" value="1"/>
</dbReference>
<feature type="domain" description="Tr-type G" evidence="3">
    <location>
        <begin position="92"/>
        <end position="181"/>
    </location>
</feature>
<dbReference type="SUPFAM" id="SSF56672">
    <property type="entry name" value="DNA/RNA polymerases"/>
    <property type="match status" value="1"/>
</dbReference>
<proteinExistence type="predicted"/>
<keyword evidence="5" id="KW-1185">Reference proteome</keyword>
<evidence type="ECO:0000313" key="4">
    <source>
        <dbReference type="EMBL" id="KAK8497202.1"/>
    </source>
</evidence>
<dbReference type="InterPro" id="IPR043128">
    <property type="entry name" value="Rev_trsase/Diguanyl_cyclase"/>
</dbReference>
<protein>
    <recommendedName>
        <fullName evidence="3">Tr-type G domain-containing protein</fullName>
    </recommendedName>
</protein>
<evidence type="ECO:0000313" key="5">
    <source>
        <dbReference type="Proteomes" id="UP001472677"/>
    </source>
</evidence>
<keyword evidence="2" id="KW-0342">GTP-binding</keyword>
<dbReference type="SUPFAM" id="SSF52540">
    <property type="entry name" value="P-loop containing nucleoside triphosphate hydrolases"/>
    <property type="match status" value="1"/>
</dbReference>
<dbReference type="EMBL" id="JBBPBM010000326">
    <property type="protein sequence ID" value="KAK8497202.1"/>
    <property type="molecule type" value="Genomic_DNA"/>
</dbReference>
<keyword evidence="1" id="KW-0547">Nucleotide-binding</keyword>
<gene>
    <name evidence="4" type="ORF">V6N12_025703</name>
</gene>
<evidence type="ECO:0000259" key="3">
    <source>
        <dbReference type="Pfam" id="PF00009"/>
    </source>
</evidence>
<evidence type="ECO:0000256" key="2">
    <source>
        <dbReference type="ARBA" id="ARBA00023134"/>
    </source>
</evidence>
<name>A0ABR2ATM8_9ROSI</name>
<dbReference type="InterPro" id="IPR043502">
    <property type="entry name" value="DNA/RNA_pol_sf"/>
</dbReference>